<dbReference type="Pfam" id="PF00005">
    <property type="entry name" value="ABC_tran"/>
    <property type="match status" value="1"/>
</dbReference>
<dbReference type="Proteomes" id="UP000246077">
    <property type="component" value="Unassembled WGS sequence"/>
</dbReference>
<accession>A0A317DZF2</accession>
<evidence type="ECO:0000256" key="6">
    <source>
        <dbReference type="ARBA" id="ARBA00022840"/>
    </source>
</evidence>
<proteinExistence type="inferred from homology"/>
<dbReference type="Gene3D" id="3.40.50.300">
    <property type="entry name" value="P-loop containing nucleotide triphosphate hydrolases"/>
    <property type="match status" value="1"/>
</dbReference>
<evidence type="ECO:0000313" key="10">
    <source>
        <dbReference type="Proteomes" id="UP000246077"/>
    </source>
</evidence>
<gene>
    <name evidence="9" type="primary">oppD</name>
    <name evidence="9" type="ORF">DKG75_20050</name>
</gene>
<comment type="similarity">
    <text evidence="2">Belongs to the ABC transporter superfamily.</text>
</comment>
<evidence type="ECO:0000313" key="9">
    <source>
        <dbReference type="EMBL" id="PWR18265.1"/>
    </source>
</evidence>
<evidence type="ECO:0000259" key="8">
    <source>
        <dbReference type="PROSITE" id="PS50893"/>
    </source>
</evidence>
<dbReference type="GO" id="GO:0055085">
    <property type="term" value="P:transmembrane transport"/>
    <property type="evidence" value="ECO:0007669"/>
    <property type="project" value="UniProtKB-ARBA"/>
</dbReference>
<dbReference type="InterPro" id="IPR003439">
    <property type="entry name" value="ABC_transporter-like_ATP-bd"/>
</dbReference>
<keyword evidence="6 9" id="KW-0067">ATP-binding</keyword>
<dbReference type="EMBL" id="QGLF01000006">
    <property type="protein sequence ID" value="PWR18265.1"/>
    <property type="molecule type" value="Genomic_DNA"/>
</dbReference>
<comment type="caution">
    <text evidence="9">The sequence shown here is derived from an EMBL/GenBank/DDBJ whole genome shotgun (WGS) entry which is preliminary data.</text>
</comment>
<keyword evidence="4" id="KW-1003">Cell membrane</keyword>
<dbReference type="AlphaFoldDB" id="A0A317DZF2"/>
<evidence type="ECO:0000256" key="1">
    <source>
        <dbReference type="ARBA" id="ARBA00004417"/>
    </source>
</evidence>
<evidence type="ECO:0000256" key="4">
    <source>
        <dbReference type="ARBA" id="ARBA00022475"/>
    </source>
</evidence>
<dbReference type="SMART" id="SM00382">
    <property type="entry name" value="AAA"/>
    <property type="match status" value="1"/>
</dbReference>
<feature type="domain" description="ABC transporter" evidence="8">
    <location>
        <begin position="6"/>
        <end position="249"/>
    </location>
</feature>
<dbReference type="RefSeq" id="WP_109922972.1">
    <property type="nucleotide sequence ID" value="NZ_QGLF01000006.1"/>
</dbReference>
<organism evidence="9 10">
    <name type="scientific">Zavarzinia compransoris</name>
    <dbReference type="NCBI Taxonomy" id="1264899"/>
    <lineage>
        <taxon>Bacteria</taxon>
        <taxon>Pseudomonadati</taxon>
        <taxon>Pseudomonadota</taxon>
        <taxon>Alphaproteobacteria</taxon>
        <taxon>Rhodospirillales</taxon>
        <taxon>Zavarziniaceae</taxon>
        <taxon>Zavarzinia</taxon>
    </lineage>
</organism>
<dbReference type="PROSITE" id="PS50893">
    <property type="entry name" value="ABC_TRANSPORTER_2"/>
    <property type="match status" value="1"/>
</dbReference>
<dbReference type="GO" id="GO:0005524">
    <property type="term" value="F:ATP binding"/>
    <property type="evidence" value="ECO:0007669"/>
    <property type="project" value="UniProtKB-KW"/>
</dbReference>
<protein>
    <submittedName>
        <fullName evidence="9">ABC transporter ATP-binding protein</fullName>
    </submittedName>
</protein>
<keyword evidence="3" id="KW-0813">Transport</keyword>
<dbReference type="InterPro" id="IPR003593">
    <property type="entry name" value="AAA+_ATPase"/>
</dbReference>
<dbReference type="SUPFAM" id="SSF52540">
    <property type="entry name" value="P-loop containing nucleoside triphosphate hydrolases"/>
    <property type="match status" value="1"/>
</dbReference>
<dbReference type="OrthoDB" id="37801at2"/>
<dbReference type="GO" id="GO:0016887">
    <property type="term" value="F:ATP hydrolysis activity"/>
    <property type="evidence" value="ECO:0007669"/>
    <property type="project" value="InterPro"/>
</dbReference>
<dbReference type="GO" id="GO:0005886">
    <property type="term" value="C:plasma membrane"/>
    <property type="evidence" value="ECO:0007669"/>
    <property type="project" value="UniProtKB-SubCell"/>
</dbReference>
<evidence type="ECO:0000256" key="2">
    <source>
        <dbReference type="ARBA" id="ARBA00005417"/>
    </source>
</evidence>
<dbReference type="FunFam" id="3.40.50.300:FF:000016">
    <property type="entry name" value="Oligopeptide ABC transporter ATP-binding component"/>
    <property type="match status" value="1"/>
</dbReference>
<reference evidence="10" key="1">
    <citation type="submission" date="2018-05" db="EMBL/GenBank/DDBJ databases">
        <title>Zavarzinia sp. HR-AS.</title>
        <authorList>
            <person name="Lee Y."/>
            <person name="Jeon C.O."/>
        </authorList>
    </citation>
    <scope>NUCLEOTIDE SEQUENCE [LARGE SCALE GENOMIC DNA]</scope>
    <source>
        <strain evidence="10">DSM 1231</strain>
    </source>
</reference>
<keyword evidence="7" id="KW-0472">Membrane</keyword>
<dbReference type="CDD" id="cd03257">
    <property type="entry name" value="ABC_NikE_OppD_transporters"/>
    <property type="match status" value="1"/>
</dbReference>
<evidence type="ECO:0000256" key="5">
    <source>
        <dbReference type="ARBA" id="ARBA00022741"/>
    </source>
</evidence>
<name>A0A317DZF2_9PROT</name>
<evidence type="ECO:0000256" key="7">
    <source>
        <dbReference type="ARBA" id="ARBA00023136"/>
    </source>
</evidence>
<keyword evidence="5" id="KW-0547">Nucleotide-binding</keyword>
<dbReference type="InterPro" id="IPR050388">
    <property type="entry name" value="ABC_Ni/Peptide_Import"/>
</dbReference>
<keyword evidence="10" id="KW-1185">Reference proteome</keyword>
<dbReference type="PANTHER" id="PTHR43297">
    <property type="entry name" value="OLIGOPEPTIDE TRANSPORT ATP-BINDING PROTEIN APPD"/>
    <property type="match status" value="1"/>
</dbReference>
<comment type="subcellular location">
    <subcellularLocation>
        <location evidence="1">Cell inner membrane</location>
        <topology evidence="1">Peripheral membrane protein</topology>
    </subcellularLocation>
</comment>
<evidence type="ECO:0000256" key="3">
    <source>
        <dbReference type="ARBA" id="ARBA00022448"/>
    </source>
</evidence>
<dbReference type="PANTHER" id="PTHR43297:SF2">
    <property type="entry name" value="DIPEPTIDE TRANSPORT ATP-BINDING PROTEIN DPPD"/>
    <property type="match status" value="1"/>
</dbReference>
<dbReference type="InterPro" id="IPR013563">
    <property type="entry name" value="Oligopep_ABC_C"/>
</dbReference>
<dbReference type="InterPro" id="IPR027417">
    <property type="entry name" value="P-loop_NTPase"/>
</dbReference>
<dbReference type="NCBIfam" id="TIGR01727">
    <property type="entry name" value="oligo_HPY"/>
    <property type="match status" value="1"/>
</dbReference>
<dbReference type="GO" id="GO:0015833">
    <property type="term" value="P:peptide transport"/>
    <property type="evidence" value="ECO:0007669"/>
    <property type="project" value="InterPro"/>
</dbReference>
<sequence length="313" mass="32442">MTAAALDIRGLSVRIGRSTLVDGISLSLAPQETLGIVGESGSGKTLTALAVMGLLPAAVRAEGSIRLGDADLLGLPERGLNRLRGRRIAMVFQDSASSLNPVRTIGAQLAESIRRHQKTSRRAARGIAAEALGAAGIPAPAALLDAYPHQLSGGLRQRAMIALALANDPEVLIADEPTTALDATVQLQVLALLKQHARRAATVLITHDFGVAAEVCDRIAVMYHGRIVEIGPTEAILRRPRHPYAAALVDLVPRLDGPARLIPIPGAPPPADQAIAGCAFAARCGRASAACAAAPLALGAPDHAFACWNPLHA</sequence>
<dbReference type="Pfam" id="PF08352">
    <property type="entry name" value="oligo_HPY"/>
    <property type="match status" value="1"/>
</dbReference>